<evidence type="ECO:0000256" key="6">
    <source>
        <dbReference type="SAM" id="MobiDB-lite"/>
    </source>
</evidence>
<evidence type="ECO:0000313" key="10">
    <source>
        <dbReference type="Proteomes" id="UP001170954"/>
    </source>
</evidence>
<keyword evidence="2" id="KW-1003">Cell membrane</keyword>
<feature type="transmembrane region" description="Helical" evidence="7">
    <location>
        <begin position="296"/>
        <end position="315"/>
    </location>
</feature>
<keyword evidence="4 7" id="KW-1133">Transmembrane helix</keyword>
<evidence type="ECO:0000256" key="2">
    <source>
        <dbReference type="ARBA" id="ARBA00022475"/>
    </source>
</evidence>
<keyword evidence="5 7" id="KW-0472">Membrane</keyword>
<comment type="subcellular location">
    <subcellularLocation>
        <location evidence="1">Cell membrane</location>
        <topology evidence="1">Multi-pass membrane protein</topology>
    </subcellularLocation>
</comment>
<comment type="caution">
    <text evidence="9">The sequence shown here is derived from an EMBL/GenBank/DDBJ whole genome shotgun (WGS) entry which is preliminary data.</text>
</comment>
<reference evidence="9" key="1">
    <citation type="submission" date="2020-06" db="EMBL/GenBank/DDBJ databases">
        <authorList>
            <person name="Dong N."/>
        </authorList>
    </citation>
    <scope>NUCLEOTIDE SEQUENCE</scope>
    <source>
        <strain evidence="9">R1692</strain>
    </source>
</reference>
<feature type="compositionally biased region" description="Basic and acidic residues" evidence="6">
    <location>
        <begin position="81"/>
        <end position="107"/>
    </location>
</feature>
<dbReference type="InterPro" id="IPR051125">
    <property type="entry name" value="ABC-4/HrtB_transporter"/>
</dbReference>
<name>A0ABT7NIV3_9SPHI</name>
<feature type="compositionally biased region" description="Polar residues" evidence="6">
    <location>
        <begin position="118"/>
        <end position="127"/>
    </location>
</feature>
<evidence type="ECO:0000256" key="4">
    <source>
        <dbReference type="ARBA" id="ARBA00022989"/>
    </source>
</evidence>
<dbReference type="PANTHER" id="PTHR43738:SF2">
    <property type="entry name" value="ABC TRANSPORTER PERMEASE"/>
    <property type="match status" value="1"/>
</dbReference>
<evidence type="ECO:0000313" key="9">
    <source>
        <dbReference type="EMBL" id="MDM1047116.1"/>
    </source>
</evidence>
<dbReference type="Proteomes" id="UP001170954">
    <property type="component" value="Unassembled WGS sequence"/>
</dbReference>
<evidence type="ECO:0000256" key="7">
    <source>
        <dbReference type="SAM" id="Phobius"/>
    </source>
</evidence>
<dbReference type="PANTHER" id="PTHR43738">
    <property type="entry name" value="ABC TRANSPORTER, MEMBRANE PROTEIN"/>
    <property type="match status" value="1"/>
</dbReference>
<dbReference type="InterPro" id="IPR003838">
    <property type="entry name" value="ABC3_permease_C"/>
</dbReference>
<evidence type="ECO:0000259" key="8">
    <source>
        <dbReference type="Pfam" id="PF02687"/>
    </source>
</evidence>
<evidence type="ECO:0000256" key="5">
    <source>
        <dbReference type="ARBA" id="ARBA00023136"/>
    </source>
</evidence>
<dbReference type="EMBL" id="JACAGK010000004">
    <property type="protein sequence ID" value="MDM1047116.1"/>
    <property type="molecule type" value="Genomic_DNA"/>
</dbReference>
<gene>
    <name evidence="9" type="ORF">HX018_02490</name>
</gene>
<keyword evidence="3 7" id="KW-0812">Transmembrane</keyword>
<keyword evidence="10" id="KW-1185">Reference proteome</keyword>
<protein>
    <submittedName>
        <fullName evidence="9">FtsX-like permease family protein</fullName>
    </submittedName>
</protein>
<evidence type="ECO:0000256" key="3">
    <source>
        <dbReference type="ARBA" id="ARBA00022692"/>
    </source>
</evidence>
<feature type="transmembrane region" description="Helical" evidence="7">
    <location>
        <begin position="204"/>
        <end position="225"/>
    </location>
</feature>
<evidence type="ECO:0000256" key="1">
    <source>
        <dbReference type="ARBA" id="ARBA00004651"/>
    </source>
</evidence>
<organism evidence="9 10">
    <name type="scientific">Sphingobacterium hotanense</name>
    <dbReference type="NCBI Taxonomy" id="649196"/>
    <lineage>
        <taxon>Bacteria</taxon>
        <taxon>Pseudomonadati</taxon>
        <taxon>Bacteroidota</taxon>
        <taxon>Sphingobacteriia</taxon>
        <taxon>Sphingobacteriales</taxon>
        <taxon>Sphingobacteriaceae</taxon>
        <taxon>Sphingobacterium</taxon>
    </lineage>
</organism>
<sequence length="329" mass="35779">MHDEHPFTVVGILKPSGSVVDNLILCDLQSVWDVHGISHDDHDHEHDHEGHNHAHDDHDHDHDHADHQHEEHANSAAANAEAHDHEGHDHEGHNHEGHNHDAHEHQHAAVSPADAKQAANSEQTDSIVSERPRDNVFVKSIAEDVVQDHSLEITALLVKYSSPAAIGVVPKMINQSTSMQAASPALETARLFSLLGVGIDSLEILAYVIMIIAGLSVFISLYNALKDRKYDLAIMRALGASKVKLFALLLVEGLVITTIGGLLGLLFGHLGLYYISTQTSQSADIIQAFSIYSKEWLILLTACLIGVIASVIPAIKAYNTTISTILGNK</sequence>
<feature type="transmembrane region" description="Helical" evidence="7">
    <location>
        <begin position="245"/>
        <end position="276"/>
    </location>
</feature>
<dbReference type="Pfam" id="PF02687">
    <property type="entry name" value="FtsX"/>
    <property type="match status" value="1"/>
</dbReference>
<feature type="compositionally biased region" description="Basic and acidic residues" evidence="6">
    <location>
        <begin position="41"/>
        <end position="73"/>
    </location>
</feature>
<feature type="region of interest" description="Disordered" evidence="6">
    <location>
        <begin position="41"/>
        <end position="131"/>
    </location>
</feature>
<feature type="domain" description="ABC3 transporter permease C-terminal" evidence="8">
    <location>
        <begin position="204"/>
        <end position="321"/>
    </location>
</feature>
<accession>A0ABT7NIV3</accession>
<proteinExistence type="predicted"/>
<reference evidence="9" key="2">
    <citation type="journal article" date="2022" name="Sci. Total Environ.">
        <title>Prevalence, transmission, and molecular epidemiology of tet(X)-positive bacteria among humans, animals, and environmental niches in China: An epidemiological, and genomic-based study.</title>
        <authorList>
            <person name="Dong N."/>
            <person name="Zeng Y."/>
            <person name="Cai C."/>
            <person name="Sun C."/>
            <person name="Lu J."/>
            <person name="Liu C."/>
            <person name="Zhou H."/>
            <person name="Sun Q."/>
            <person name="Shu L."/>
            <person name="Wang H."/>
            <person name="Wang Y."/>
            <person name="Wang S."/>
            <person name="Wu C."/>
            <person name="Chan E.W."/>
            <person name="Chen G."/>
            <person name="Shen Z."/>
            <person name="Chen S."/>
            <person name="Zhang R."/>
        </authorList>
    </citation>
    <scope>NUCLEOTIDE SEQUENCE</scope>
    <source>
        <strain evidence="9">R1692</strain>
    </source>
</reference>